<sequence>MLRKMCFLHEAVAILFCQDYNGVAFILNMILLVVSEGLIDFVSVSFSMADKVLELSQSLDLSKHPSGIVPTLQVLSTGIRASLLYKMHSKVASRINSIEREPHKSLLVVESIEEVTNQIRDFGSDMKKAFRALSQRFDELFFLHYGIALPSTEEQQIEESCSTKSPDLLDPMAFELIPINDPKLCMVSLSSNPSDLDVFMKSSIVQPPPWTSPSTPLLVFSIFDLAFLLHRGDISPSASIATPPARVFTVDQFETERNRGFVDLVRILRHLESENINKAHA</sequence>
<gene>
    <name evidence="1" type="ORF">Sjap_002759</name>
</gene>
<reference evidence="1 2" key="1">
    <citation type="submission" date="2024-01" db="EMBL/GenBank/DDBJ databases">
        <title>Genome assemblies of Stephania.</title>
        <authorList>
            <person name="Yang L."/>
        </authorList>
    </citation>
    <scope>NUCLEOTIDE SEQUENCE [LARGE SCALE GENOMIC DNA]</scope>
    <source>
        <strain evidence="1">QJT</strain>
        <tissue evidence="1">Leaf</tissue>
    </source>
</reference>
<dbReference type="AlphaFoldDB" id="A0AAP0KPS8"/>
<proteinExistence type="predicted"/>
<dbReference type="EMBL" id="JBBNAE010000001">
    <property type="protein sequence ID" value="KAK9155279.1"/>
    <property type="molecule type" value="Genomic_DNA"/>
</dbReference>
<protein>
    <submittedName>
        <fullName evidence="1">Uncharacterized protein</fullName>
    </submittedName>
</protein>
<organism evidence="1 2">
    <name type="scientific">Stephania japonica</name>
    <dbReference type="NCBI Taxonomy" id="461633"/>
    <lineage>
        <taxon>Eukaryota</taxon>
        <taxon>Viridiplantae</taxon>
        <taxon>Streptophyta</taxon>
        <taxon>Embryophyta</taxon>
        <taxon>Tracheophyta</taxon>
        <taxon>Spermatophyta</taxon>
        <taxon>Magnoliopsida</taxon>
        <taxon>Ranunculales</taxon>
        <taxon>Menispermaceae</taxon>
        <taxon>Menispermoideae</taxon>
        <taxon>Cissampelideae</taxon>
        <taxon>Stephania</taxon>
    </lineage>
</organism>
<comment type="caution">
    <text evidence="1">The sequence shown here is derived from an EMBL/GenBank/DDBJ whole genome shotgun (WGS) entry which is preliminary data.</text>
</comment>
<dbReference type="Proteomes" id="UP001417504">
    <property type="component" value="Unassembled WGS sequence"/>
</dbReference>
<accession>A0AAP0KPS8</accession>
<name>A0AAP0KPS8_9MAGN</name>
<evidence type="ECO:0000313" key="1">
    <source>
        <dbReference type="EMBL" id="KAK9155279.1"/>
    </source>
</evidence>
<keyword evidence="2" id="KW-1185">Reference proteome</keyword>
<evidence type="ECO:0000313" key="2">
    <source>
        <dbReference type="Proteomes" id="UP001417504"/>
    </source>
</evidence>